<feature type="transmembrane region" description="Helical" evidence="6">
    <location>
        <begin position="134"/>
        <end position="154"/>
    </location>
</feature>
<evidence type="ECO:0000256" key="4">
    <source>
        <dbReference type="ARBA" id="ARBA00022989"/>
    </source>
</evidence>
<evidence type="ECO:0000256" key="6">
    <source>
        <dbReference type="SAM" id="Phobius"/>
    </source>
</evidence>
<dbReference type="InterPro" id="IPR042127">
    <property type="entry name" value="TMEM45"/>
</dbReference>
<evidence type="ECO:0000313" key="7">
    <source>
        <dbReference type="EMBL" id="THD26139.1"/>
    </source>
</evidence>
<comment type="caution">
    <text evidence="7">The sequence shown here is derived from an EMBL/GenBank/DDBJ whole genome shotgun (WGS) entry which is preliminary data.</text>
</comment>
<proteinExistence type="inferred from homology"/>
<accession>A0A4E0RBY8</accession>
<dbReference type="PANTHER" id="PTHR16007">
    <property type="entry name" value="EPIDIDYMAL MEMBRANE PROTEIN E9-RELATED"/>
    <property type="match status" value="1"/>
</dbReference>
<keyword evidence="8" id="KW-1185">Reference proteome</keyword>
<feature type="transmembrane region" description="Helical" evidence="6">
    <location>
        <begin position="235"/>
        <end position="258"/>
    </location>
</feature>
<protein>
    <submittedName>
        <fullName evidence="7">Transmembrane protein 45B</fullName>
    </submittedName>
</protein>
<evidence type="ECO:0000256" key="1">
    <source>
        <dbReference type="ARBA" id="ARBA00004141"/>
    </source>
</evidence>
<organism evidence="7 8">
    <name type="scientific">Fasciola hepatica</name>
    <name type="common">Liver fluke</name>
    <dbReference type="NCBI Taxonomy" id="6192"/>
    <lineage>
        <taxon>Eukaryota</taxon>
        <taxon>Metazoa</taxon>
        <taxon>Spiralia</taxon>
        <taxon>Lophotrochozoa</taxon>
        <taxon>Platyhelminthes</taxon>
        <taxon>Trematoda</taxon>
        <taxon>Digenea</taxon>
        <taxon>Plagiorchiida</taxon>
        <taxon>Echinostomata</taxon>
        <taxon>Echinostomatoidea</taxon>
        <taxon>Fasciolidae</taxon>
        <taxon>Fasciola</taxon>
    </lineage>
</organism>
<keyword evidence="3 6" id="KW-0812">Transmembrane</keyword>
<dbReference type="EMBL" id="JXXN02000850">
    <property type="protein sequence ID" value="THD26139.1"/>
    <property type="molecule type" value="Genomic_DNA"/>
</dbReference>
<dbReference type="Proteomes" id="UP000230066">
    <property type="component" value="Unassembled WGS sequence"/>
</dbReference>
<dbReference type="GO" id="GO:0016020">
    <property type="term" value="C:membrane"/>
    <property type="evidence" value="ECO:0007669"/>
    <property type="project" value="UniProtKB-SubCell"/>
</dbReference>
<name>A0A4E0RBY8_FASHE</name>
<feature type="transmembrane region" description="Helical" evidence="6">
    <location>
        <begin position="72"/>
        <end position="90"/>
    </location>
</feature>
<dbReference type="PANTHER" id="PTHR16007:SF15">
    <property type="entry name" value="TRANSMEMBRANE PROTEIN 45B"/>
    <property type="match status" value="1"/>
</dbReference>
<feature type="transmembrane region" description="Helical" evidence="6">
    <location>
        <begin position="160"/>
        <end position="182"/>
    </location>
</feature>
<evidence type="ECO:0000256" key="2">
    <source>
        <dbReference type="ARBA" id="ARBA00006948"/>
    </source>
</evidence>
<dbReference type="InterPro" id="IPR006904">
    <property type="entry name" value="DUF716"/>
</dbReference>
<evidence type="ECO:0000256" key="5">
    <source>
        <dbReference type="ARBA" id="ARBA00023136"/>
    </source>
</evidence>
<sequence length="313" mass="35780">MGTFAGHALPGSFFIFFGLWAVYHSMRRFYRQRSAIIHGELSADYVNRISFPLKTGDTMHHCGGREIPLDSYLKAISCIIGIVGEVYTGFSQDWKFVHIGNAQHSTMFATFGLSGIMELLFFYGLIKVPIQTEYIFGLVALLAEAFLFFFHLHGRTPVDIYVHMLLAGMILVSIGAGVCEVLQPHQPTWLLMRNLGVLVQGTWFWQVGAVLYPAAPWMPTWNELAKESMPRAANLFCYHILIDFMTMVLIACGMSFLYGRPLRRRLAGDHIVMPPIERREQHIPDTQMIDPQDEEEEHEMWRNPTTVEVDRAY</sequence>
<feature type="transmembrane region" description="Helical" evidence="6">
    <location>
        <begin position="6"/>
        <end position="23"/>
    </location>
</feature>
<feature type="transmembrane region" description="Helical" evidence="6">
    <location>
        <begin position="194"/>
        <end position="215"/>
    </location>
</feature>
<evidence type="ECO:0000256" key="3">
    <source>
        <dbReference type="ARBA" id="ARBA00022692"/>
    </source>
</evidence>
<keyword evidence="4 6" id="KW-1133">Transmembrane helix</keyword>
<comment type="subcellular location">
    <subcellularLocation>
        <location evidence="1">Membrane</location>
        <topology evidence="1">Multi-pass membrane protein</topology>
    </subcellularLocation>
</comment>
<keyword evidence="5 6" id="KW-0472">Membrane</keyword>
<comment type="similarity">
    <text evidence="2">Belongs to the TMEM45 family.</text>
</comment>
<evidence type="ECO:0000313" key="8">
    <source>
        <dbReference type="Proteomes" id="UP000230066"/>
    </source>
</evidence>
<dbReference type="Pfam" id="PF04819">
    <property type="entry name" value="DUF716"/>
    <property type="match status" value="1"/>
</dbReference>
<feature type="transmembrane region" description="Helical" evidence="6">
    <location>
        <begin position="102"/>
        <end position="122"/>
    </location>
</feature>
<dbReference type="AlphaFoldDB" id="A0A4E0RBY8"/>
<gene>
    <name evidence="7" type="ORF">D915_002830</name>
</gene>
<reference evidence="7" key="1">
    <citation type="submission" date="2019-03" db="EMBL/GenBank/DDBJ databases">
        <title>Improved annotation for the trematode Fasciola hepatica.</title>
        <authorList>
            <person name="Choi Y.-J."/>
            <person name="Martin J."/>
            <person name="Mitreva M."/>
        </authorList>
    </citation>
    <scope>NUCLEOTIDE SEQUENCE [LARGE SCALE GENOMIC DNA]</scope>
</reference>